<dbReference type="STRING" id="667676.SAMN05192539_103083"/>
<keyword evidence="2" id="KW-1185">Reference proteome</keyword>
<evidence type="ECO:0000313" key="2">
    <source>
        <dbReference type="Proteomes" id="UP000198866"/>
    </source>
</evidence>
<protein>
    <submittedName>
        <fullName evidence="1">Filamentous hemagglutinin</fullName>
    </submittedName>
</protein>
<dbReference type="Proteomes" id="UP000198866">
    <property type="component" value="Unassembled WGS sequence"/>
</dbReference>
<reference evidence="2" key="1">
    <citation type="submission" date="2016-10" db="EMBL/GenBank/DDBJ databases">
        <authorList>
            <person name="Varghese N."/>
            <person name="Submissions S."/>
        </authorList>
    </citation>
    <scope>NUCLEOTIDE SEQUENCE [LARGE SCALE GENOMIC DNA]</scope>
    <source>
        <strain evidence="2">LMG 26031</strain>
    </source>
</reference>
<sequence length="435" mass="44071">MTVGVGQQNGISFQAGVSGTKGHANGADETWTNTHVNAGDSLTLQSGGDTNLKGAVADGQRVVADVGGNLNIASLQDTSRYDSKQTSGGVSVSVCVPPICAGSSSVSASFSQNKLKSDYASVTEQSGIKAGDGGFQVNVKGNTDLKGGVIASGDTAVDNGLNSLTTATLTHSDIENHASYSGSSVGISGGYGGNIGKTQGGTATNVNPVPGTRLPSAGGVSMAPPVALSASGDASSTTKSAISGGAINITDSTKQQQLTGQTADEAVASISRDTTSTQATLAPIFDKDKIEAGFDITSQLVNQVGTFVNNRAKEADAAKAAASDPNLTPEQRAAAQQQADQLNAEWGPSGSYRQVLTALTVAAGGNVTGGLGQLAQGATVAYLQELGANGVKRLRILSTAIRRALRCTRSSAARAQRRAVRGAARVRWVRLRVQY</sequence>
<dbReference type="InterPro" id="IPR025157">
    <property type="entry name" value="Hemagglutinin_rpt"/>
</dbReference>
<gene>
    <name evidence="1" type="ORF">SAMN05192539_103083</name>
</gene>
<dbReference type="EMBL" id="FNYE01000030">
    <property type="protein sequence ID" value="SEK01662.1"/>
    <property type="molecule type" value="Genomic_DNA"/>
</dbReference>
<proteinExistence type="predicted"/>
<accession>A0A1H7DPU3</accession>
<organism evidence="1 2">
    <name type="scientific">Paraburkholderia diazotrophica</name>
    <dbReference type="NCBI Taxonomy" id="667676"/>
    <lineage>
        <taxon>Bacteria</taxon>
        <taxon>Pseudomonadati</taxon>
        <taxon>Pseudomonadota</taxon>
        <taxon>Betaproteobacteria</taxon>
        <taxon>Burkholderiales</taxon>
        <taxon>Burkholderiaceae</taxon>
        <taxon>Paraburkholderia</taxon>
    </lineage>
</organism>
<dbReference type="AlphaFoldDB" id="A0A1H7DPU3"/>
<dbReference type="GO" id="GO:0003824">
    <property type="term" value="F:catalytic activity"/>
    <property type="evidence" value="ECO:0007669"/>
    <property type="project" value="UniProtKB-ARBA"/>
</dbReference>
<evidence type="ECO:0000313" key="1">
    <source>
        <dbReference type="EMBL" id="SEK01662.1"/>
    </source>
</evidence>
<name>A0A1H7DPU3_9BURK</name>
<dbReference type="Pfam" id="PF13332">
    <property type="entry name" value="Fil_haemagg_2"/>
    <property type="match status" value="1"/>
</dbReference>